<evidence type="ECO:0000313" key="3">
    <source>
        <dbReference type="Proteomes" id="UP001526201"/>
    </source>
</evidence>
<comment type="caution">
    <text evidence="2">The sequence shown here is derived from an EMBL/GenBank/DDBJ whole genome shotgun (WGS) entry which is preliminary data.</text>
</comment>
<name>A0ABT3CAW5_9MYCO</name>
<feature type="compositionally biased region" description="Basic residues" evidence="1">
    <location>
        <begin position="307"/>
        <end position="318"/>
    </location>
</feature>
<dbReference type="RefSeq" id="WP_264067487.1">
    <property type="nucleotide sequence ID" value="NZ_JACKTY010000028.1"/>
</dbReference>
<evidence type="ECO:0000313" key="2">
    <source>
        <dbReference type="EMBL" id="MCV7226624.1"/>
    </source>
</evidence>
<proteinExistence type="predicted"/>
<dbReference type="EMBL" id="JACKTY010000028">
    <property type="protein sequence ID" value="MCV7226624.1"/>
    <property type="molecule type" value="Genomic_DNA"/>
</dbReference>
<sequence length="338" mass="36073">MTRDASVSTPSVPARNLWLTDSVYPTSHFNSGATDSVLPAGPSVGRQLVLDRDVKAVTNVMVSNPAVKNIGSDTVAFASGTLGILKLRLTGNALDAVSFTPYPGYEDSAALATDEAINGVLTEVDEARRAVDDTALLAAIGGVERLGVTFEAGINGVYNLFDRDGNHYCVFGANQVLKTSDDNVVDGPVRVVKSVNVADALPEETAKAVTRIIGLNMTYDGFIAAAAPGALVVLDRDLNVQDFVTFPGEAVDNSIVIDEHNGIYVVTSRRMLKVVWNGETLSTDEADGAWESGYEWIPGQTGGDRRRGPRRHQPGGVLARRHPSRLRAAPRHEVAAHR</sequence>
<keyword evidence="3" id="KW-1185">Reference proteome</keyword>
<evidence type="ECO:0008006" key="4">
    <source>
        <dbReference type="Google" id="ProtNLM"/>
    </source>
</evidence>
<feature type="region of interest" description="Disordered" evidence="1">
    <location>
        <begin position="297"/>
        <end position="318"/>
    </location>
</feature>
<gene>
    <name evidence="2" type="ORF">H7J73_11340</name>
</gene>
<protein>
    <recommendedName>
        <fullName evidence="4">Major capsid protein</fullName>
    </recommendedName>
</protein>
<dbReference type="Proteomes" id="UP001526201">
    <property type="component" value="Unassembled WGS sequence"/>
</dbReference>
<organism evidence="2 3">
    <name type="scientific">Mycolicibacterium komossense</name>
    <dbReference type="NCBI Taxonomy" id="1779"/>
    <lineage>
        <taxon>Bacteria</taxon>
        <taxon>Bacillati</taxon>
        <taxon>Actinomycetota</taxon>
        <taxon>Actinomycetes</taxon>
        <taxon>Mycobacteriales</taxon>
        <taxon>Mycobacteriaceae</taxon>
        <taxon>Mycolicibacterium</taxon>
    </lineage>
</organism>
<evidence type="ECO:0000256" key="1">
    <source>
        <dbReference type="SAM" id="MobiDB-lite"/>
    </source>
</evidence>
<accession>A0ABT3CAW5</accession>
<reference evidence="2 3" key="1">
    <citation type="journal article" date="2022" name="BMC Genomics">
        <title>Comparative genome analysis of mycobacteria focusing on tRNA and non-coding RNA.</title>
        <authorList>
            <person name="Behra P.R.K."/>
            <person name="Pettersson B.M.F."/>
            <person name="Ramesh M."/>
            <person name="Das S."/>
            <person name="Dasgupta S."/>
            <person name="Kirsebom L.A."/>
        </authorList>
    </citation>
    <scope>NUCLEOTIDE SEQUENCE [LARGE SCALE GENOMIC DNA]</scope>
    <source>
        <strain evidence="2 3">DSM 44078</strain>
    </source>
</reference>